<keyword evidence="2" id="KW-1185">Reference proteome</keyword>
<accession>A0A1B0DC97</accession>
<name>A0A1B0DC97_PHLPP</name>
<dbReference type="AlphaFoldDB" id="A0A1B0DC97"/>
<dbReference type="VEuPathDB" id="VectorBase:PPAPM1_003413"/>
<organism evidence="1 2">
    <name type="scientific">Phlebotomus papatasi</name>
    <name type="common">Sandfly</name>
    <dbReference type="NCBI Taxonomy" id="29031"/>
    <lineage>
        <taxon>Eukaryota</taxon>
        <taxon>Metazoa</taxon>
        <taxon>Ecdysozoa</taxon>
        <taxon>Arthropoda</taxon>
        <taxon>Hexapoda</taxon>
        <taxon>Insecta</taxon>
        <taxon>Pterygota</taxon>
        <taxon>Neoptera</taxon>
        <taxon>Endopterygota</taxon>
        <taxon>Diptera</taxon>
        <taxon>Nematocera</taxon>
        <taxon>Psychodoidea</taxon>
        <taxon>Psychodidae</taxon>
        <taxon>Phlebotomus</taxon>
        <taxon>Phlebotomus</taxon>
    </lineage>
</organism>
<proteinExistence type="predicted"/>
<evidence type="ECO:0000313" key="2">
    <source>
        <dbReference type="Proteomes" id="UP000092462"/>
    </source>
</evidence>
<dbReference type="EMBL" id="AJVK01030694">
    <property type="status" value="NOT_ANNOTATED_CDS"/>
    <property type="molecule type" value="Genomic_DNA"/>
</dbReference>
<protein>
    <submittedName>
        <fullName evidence="1">Uncharacterized protein</fullName>
    </submittedName>
</protein>
<dbReference type="EnsemblMetazoa" id="PPAI005436-RA">
    <property type="protein sequence ID" value="PPAI005436-PA"/>
    <property type="gene ID" value="PPAI005436"/>
</dbReference>
<sequence>MALYSCSTWTLVIVTACKLSDKHRADRLARPRMSLLGKPLNYNRGARRDARYRRLQARVYNFLERPRGFPAVFYHVLVLFFV</sequence>
<evidence type="ECO:0000313" key="1">
    <source>
        <dbReference type="EnsemblMetazoa" id="PPAI005436-PA"/>
    </source>
</evidence>
<dbReference type="Proteomes" id="UP000092462">
    <property type="component" value="Unassembled WGS sequence"/>
</dbReference>
<dbReference type="EMBL" id="AJVK01030693">
    <property type="status" value="NOT_ANNOTATED_CDS"/>
    <property type="molecule type" value="Genomic_DNA"/>
</dbReference>
<reference evidence="1" key="1">
    <citation type="submission" date="2022-08" db="UniProtKB">
        <authorList>
            <consortium name="EnsemblMetazoa"/>
        </authorList>
    </citation>
    <scope>IDENTIFICATION</scope>
    <source>
        <strain evidence="1">Israel</strain>
    </source>
</reference>
<dbReference type="VEuPathDB" id="VectorBase:PPAI005436"/>